<dbReference type="PANTHER" id="PTHR43132:SF8">
    <property type="entry name" value="HTH-TYPE TRANSCRIPTIONAL REGULATOR KMTR"/>
    <property type="match status" value="1"/>
</dbReference>
<protein>
    <submittedName>
        <fullName evidence="5">DUF5937 family protein</fullName>
    </submittedName>
</protein>
<evidence type="ECO:0000313" key="6">
    <source>
        <dbReference type="Proteomes" id="UP001183246"/>
    </source>
</evidence>
<keyword evidence="6" id="KW-1185">Reference proteome</keyword>
<dbReference type="Pfam" id="PF19361">
    <property type="entry name" value="DUF5937"/>
    <property type="match status" value="1"/>
</dbReference>
<evidence type="ECO:0000313" key="5">
    <source>
        <dbReference type="EMBL" id="MDT0342279.1"/>
    </source>
</evidence>
<keyword evidence="2" id="KW-0238">DNA-binding</keyword>
<keyword evidence="1" id="KW-0805">Transcription regulation</keyword>
<organism evidence="5 6">
    <name type="scientific">Streptomyces litchfieldiae</name>
    <dbReference type="NCBI Taxonomy" id="3075543"/>
    <lineage>
        <taxon>Bacteria</taxon>
        <taxon>Bacillati</taxon>
        <taxon>Actinomycetota</taxon>
        <taxon>Actinomycetes</taxon>
        <taxon>Kitasatosporales</taxon>
        <taxon>Streptomycetaceae</taxon>
        <taxon>Streptomyces</taxon>
    </lineage>
</organism>
<comment type="caution">
    <text evidence="5">The sequence shown here is derived from an EMBL/GenBank/DDBJ whole genome shotgun (WGS) entry which is preliminary data.</text>
</comment>
<feature type="domain" description="HTH arsR-type" evidence="4">
    <location>
        <begin position="242"/>
        <end position="317"/>
    </location>
</feature>
<dbReference type="Proteomes" id="UP001183246">
    <property type="component" value="Unassembled WGS sequence"/>
</dbReference>
<dbReference type="InterPro" id="IPR036390">
    <property type="entry name" value="WH_DNA-bd_sf"/>
</dbReference>
<reference evidence="6" key="1">
    <citation type="submission" date="2023-07" db="EMBL/GenBank/DDBJ databases">
        <title>30 novel species of actinomycetes from the DSMZ collection.</title>
        <authorList>
            <person name="Nouioui I."/>
        </authorList>
    </citation>
    <scope>NUCLEOTIDE SEQUENCE [LARGE SCALE GENOMIC DNA]</scope>
    <source>
        <strain evidence="6">DSM 44938</strain>
    </source>
</reference>
<accession>A0ABU2MNP7</accession>
<evidence type="ECO:0000256" key="2">
    <source>
        <dbReference type="ARBA" id="ARBA00023125"/>
    </source>
</evidence>
<keyword evidence="3" id="KW-0804">Transcription</keyword>
<dbReference type="InterPro" id="IPR011991">
    <property type="entry name" value="ArsR-like_HTH"/>
</dbReference>
<dbReference type="RefSeq" id="WP_311703426.1">
    <property type="nucleotide sequence ID" value="NZ_JAVREL010000003.1"/>
</dbReference>
<dbReference type="SMART" id="SM00418">
    <property type="entry name" value="HTH_ARSR"/>
    <property type="match status" value="1"/>
</dbReference>
<proteinExistence type="predicted"/>
<dbReference type="InterPro" id="IPR036388">
    <property type="entry name" value="WH-like_DNA-bd_sf"/>
</dbReference>
<dbReference type="InterPro" id="IPR045981">
    <property type="entry name" value="DUF5937"/>
</dbReference>
<dbReference type="SUPFAM" id="SSF46785">
    <property type="entry name" value="Winged helix' DNA-binding domain"/>
    <property type="match status" value="1"/>
</dbReference>
<dbReference type="InterPro" id="IPR051011">
    <property type="entry name" value="Metal_resp_trans_reg"/>
</dbReference>
<name>A0ABU2MNP7_9ACTN</name>
<dbReference type="Gene3D" id="1.10.10.10">
    <property type="entry name" value="Winged helix-like DNA-binding domain superfamily/Winged helix DNA-binding domain"/>
    <property type="match status" value="1"/>
</dbReference>
<dbReference type="PANTHER" id="PTHR43132">
    <property type="entry name" value="ARSENICAL RESISTANCE OPERON REPRESSOR ARSR-RELATED"/>
    <property type="match status" value="1"/>
</dbReference>
<dbReference type="InterPro" id="IPR001845">
    <property type="entry name" value="HTH_ArsR_DNA-bd_dom"/>
</dbReference>
<evidence type="ECO:0000259" key="4">
    <source>
        <dbReference type="SMART" id="SM00418"/>
    </source>
</evidence>
<gene>
    <name evidence="5" type="ORF">RM590_06510</name>
</gene>
<sequence length="318" mass="34312">MIELVLTPGSTHRIRFAVSPLDETMAAVQVLLGLRGHPAHAPWRAEVAATARELPITELRQVLSGASYITDFLGPPPTGPETTAEAQLAEVRRTPPAQVAAELSLVDADLTGLPEDPATARDLLADQMELAWSHLVAPFWPRLRDLLAADITYRAHRLAVGGIAEALGDLHTRVRLVNDALVVRSATRSRTVLDERGLLFVPSAFAWPRIGVIVVPPWQPALLYPARGVGSLWSREGTTEDRRLAAVVGRTKALLLAALDEPASTTALARRLDLSPGTVSEHLTALREAGILTADRNGRTVLYRRTSLADALLGARQP</sequence>
<dbReference type="EMBL" id="JAVREL010000003">
    <property type="protein sequence ID" value="MDT0342279.1"/>
    <property type="molecule type" value="Genomic_DNA"/>
</dbReference>
<dbReference type="Pfam" id="PF12840">
    <property type="entry name" value="HTH_20"/>
    <property type="match status" value="1"/>
</dbReference>
<evidence type="ECO:0000256" key="3">
    <source>
        <dbReference type="ARBA" id="ARBA00023163"/>
    </source>
</evidence>
<evidence type="ECO:0000256" key="1">
    <source>
        <dbReference type="ARBA" id="ARBA00023015"/>
    </source>
</evidence>
<dbReference type="CDD" id="cd00090">
    <property type="entry name" value="HTH_ARSR"/>
    <property type="match status" value="1"/>
</dbReference>